<name>A0ABU5S3V7_9BACT</name>
<evidence type="ECO:0000313" key="2">
    <source>
        <dbReference type="Proteomes" id="UP001303899"/>
    </source>
</evidence>
<evidence type="ECO:0000313" key="1">
    <source>
        <dbReference type="EMBL" id="MEA5403131.1"/>
    </source>
</evidence>
<dbReference type="Pfam" id="PF11536">
    <property type="entry name" value="DUF3226"/>
    <property type="match status" value="1"/>
</dbReference>
<dbReference type="EMBL" id="JAYGIL010000009">
    <property type="protein sequence ID" value="MEA5403131.1"/>
    <property type="molecule type" value="Genomic_DNA"/>
</dbReference>
<dbReference type="InterPro" id="IPR024508">
    <property type="entry name" value="DUF3226"/>
</dbReference>
<organism evidence="1 2">
    <name type="scientific">Arcicella gelida</name>
    <dbReference type="NCBI Taxonomy" id="2984195"/>
    <lineage>
        <taxon>Bacteria</taxon>
        <taxon>Pseudomonadati</taxon>
        <taxon>Bacteroidota</taxon>
        <taxon>Cytophagia</taxon>
        <taxon>Cytophagales</taxon>
        <taxon>Flectobacillaceae</taxon>
        <taxon>Arcicella</taxon>
    </lineage>
</organism>
<comment type="caution">
    <text evidence="1">The sequence shown here is derived from an EMBL/GenBank/DDBJ whole genome shotgun (WGS) entry which is preliminary data.</text>
</comment>
<reference evidence="1 2" key="1">
    <citation type="submission" date="2023-12" db="EMBL/GenBank/DDBJ databases">
        <title>Novel species of the genus Arcicella isolated from rivers.</title>
        <authorList>
            <person name="Lu H."/>
        </authorList>
    </citation>
    <scope>NUCLEOTIDE SEQUENCE [LARGE SCALE GENOMIC DNA]</scope>
    <source>
        <strain evidence="1 2">DC2W</strain>
    </source>
</reference>
<sequence length="211" mass="24893">MKNKEKYNQKLLVEGKDDTHVIWALCENFDVYQNFDVVDCEGISNLFNIIPVRLKQSELKSLAIIIDADLNIEERWKELRNIFENSHYTLPSVLPASGLIHEENDRKIGVWLMPNNDIKGMLEDFVKFLIPENNNLKEITERTLNELEKNQYNLYNKDLHRTKAFIHTWLAWQETPGTPMGLAITKKYLSTEDSEICIRFIEWLKMTFKDD</sequence>
<keyword evidence="2" id="KW-1185">Reference proteome</keyword>
<proteinExistence type="predicted"/>
<protein>
    <submittedName>
        <fullName evidence="1">DUF3226 domain-containing protein</fullName>
    </submittedName>
</protein>
<dbReference type="Proteomes" id="UP001303899">
    <property type="component" value="Unassembled WGS sequence"/>
</dbReference>
<accession>A0ABU5S3V7</accession>
<dbReference type="RefSeq" id="WP_323328346.1">
    <property type="nucleotide sequence ID" value="NZ_JAYGIL010000009.1"/>
</dbReference>
<gene>
    <name evidence="1" type="ORF">VB776_09410</name>
</gene>